<dbReference type="EMBL" id="SRSC01000004">
    <property type="protein sequence ID" value="TGU70719.1"/>
    <property type="molecule type" value="Genomic_DNA"/>
</dbReference>
<keyword evidence="3" id="KW-1185">Reference proteome</keyword>
<name>A0A4S1CBJ1_9BACT</name>
<dbReference type="RefSeq" id="WP_135871991.1">
    <property type="nucleotide sequence ID" value="NZ_SRSC01000004.1"/>
</dbReference>
<evidence type="ECO:0000259" key="1">
    <source>
        <dbReference type="PROSITE" id="PS50853"/>
    </source>
</evidence>
<feature type="domain" description="Fibronectin type-III" evidence="1">
    <location>
        <begin position="121"/>
        <end position="213"/>
    </location>
</feature>
<dbReference type="InterPro" id="IPR003961">
    <property type="entry name" value="FN3_dom"/>
</dbReference>
<gene>
    <name evidence="2" type="ORF">E4633_17120</name>
</gene>
<comment type="caution">
    <text evidence="2">The sequence shown here is derived from an EMBL/GenBank/DDBJ whole genome shotgun (WGS) entry which is preliminary data.</text>
</comment>
<evidence type="ECO:0000313" key="3">
    <source>
        <dbReference type="Proteomes" id="UP000306416"/>
    </source>
</evidence>
<accession>A0A4S1CBJ1</accession>
<dbReference type="Proteomes" id="UP000306416">
    <property type="component" value="Unassembled WGS sequence"/>
</dbReference>
<organism evidence="2 3">
    <name type="scientific">Geomonas terrae</name>
    <dbReference type="NCBI Taxonomy" id="2562681"/>
    <lineage>
        <taxon>Bacteria</taxon>
        <taxon>Pseudomonadati</taxon>
        <taxon>Thermodesulfobacteriota</taxon>
        <taxon>Desulfuromonadia</taxon>
        <taxon>Geobacterales</taxon>
        <taxon>Geobacteraceae</taxon>
        <taxon>Geomonas</taxon>
    </lineage>
</organism>
<protein>
    <recommendedName>
        <fullName evidence="1">Fibronectin type-III domain-containing protein</fullName>
    </recommendedName>
</protein>
<sequence>MLTVLAPDFGSTARETVEMGRTIKVMLLNHDHPNLKPWPTWLRSPEGLGEDADFLDAAIARAQNHDVSMVKERDEFHELLKKRLARIGQYVEVAVEGDRDALKRAGFNVRPIQVKKSFSGPPPAPEFSVTHGKESGTFSAKITRYPGAKSYRVQITDQDPSTNPTWLDVDDFPLASKILVSGREPGKLYWLRASIFSSAGRGPWCLPVSIRSL</sequence>
<dbReference type="PROSITE" id="PS50853">
    <property type="entry name" value="FN3"/>
    <property type="match status" value="1"/>
</dbReference>
<reference evidence="2 3" key="1">
    <citation type="submission" date="2019-04" db="EMBL/GenBank/DDBJ databases">
        <title>Geobacter oryzae sp. nov., ferric-reducing bacteria isolated from paddy soil.</title>
        <authorList>
            <person name="Xu Z."/>
            <person name="Masuda Y."/>
            <person name="Itoh H."/>
            <person name="Senoo K."/>
        </authorList>
    </citation>
    <scope>NUCLEOTIDE SEQUENCE [LARGE SCALE GENOMIC DNA]</scope>
    <source>
        <strain evidence="2 3">Red111</strain>
    </source>
</reference>
<dbReference type="AlphaFoldDB" id="A0A4S1CBJ1"/>
<proteinExistence type="predicted"/>
<evidence type="ECO:0000313" key="2">
    <source>
        <dbReference type="EMBL" id="TGU70719.1"/>
    </source>
</evidence>